<dbReference type="EMBL" id="JAJNDC010000001">
    <property type="protein sequence ID" value="MCW9711861.1"/>
    <property type="molecule type" value="Genomic_DNA"/>
</dbReference>
<keyword evidence="8" id="KW-0067">ATP-binding</keyword>
<keyword evidence="3" id="KW-0597">Phosphoprotein</keyword>
<feature type="transmembrane region" description="Helical" evidence="6">
    <location>
        <begin position="814"/>
        <end position="833"/>
    </location>
</feature>
<evidence type="ECO:0000256" key="2">
    <source>
        <dbReference type="ARBA" id="ARBA00012438"/>
    </source>
</evidence>
<dbReference type="InterPro" id="IPR011123">
    <property type="entry name" value="Y_Y_Y"/>
</dbReference>
<keyword evidence="4" id="KW-0175">Coiled coil</keyword>
<evidence type="ECO:0000256" key="5">
    <source>
        <dbReference type="SAM" id="MobiDB-lite"/>
    </source>
</evidence>
<dbReference type="SMART" id="SM00387">
    <property type="entry name" value="HATPase_c"/>
    <property type="match status" value="1"/>
</dbReference>
<name>A0ABT3PVK3_9BACT</name>
<evidence type="ECO:0000313" key="8">
    <source>
        <dbReference type="EMBL" id="MCW9711861.1"/>
    </source>
</evidence>
<dbReference type="Proteomes" id="UP001207337">
    <property type="component" value="Unassembled WGS sequence"/>
</dbReference>
<gene>
    <name evidence="8" type="ORF">LQ318_02995</name>
</gene>
<dbReference type="SUPFAM" id="SSF63829">
    <property type="entry name" value="Calcium-dependent phosphotriesterase"/>
    <property type="match status" value="2"/>
</dbReference>
<dbReference type="PANTHER" id="PTHR43547:SF2">
    <property type="entry name" value="HYBRID SIGNAL TRANSDUCTION HISTIDINE KINASE C"/>
    <property type="match status" value="1"/>
</dbReference>
<dbReference type="SUPFAM" id="SSF55874">
    <property type="entry name" value="ATPase domain of HSP90 chaperone/DNA topoisomerase II/histidine kinase"/>
    <property type="match status" value="1"/>
</dbReference>
<dbReference type="InterPro" id="IPR011047">
    <property type="entry name" value="Quinoprotein_ADH-like_sf"/>
</dbReference>
<comment type="catalytic activity">
    <reaction evidence="1">
        <text>ATP + protein L-histidine = ADP + protein N-phospho-L-histidine.</text>
        <dbReference type="EC" id="2.7.13.3"/>
    </reaction>
</comment>
<evidence type="ECO:0000256" key="4">
    <source>
        <dbReference type="SAM" id="Coils"/>
    </source>
</evidence>
<dbReference type="InterPro" id="IPR011110">
    <property type="entry name" value="Reg_prop"/>
</dbReference>
<sequence length="1155" mass="132027">MHKHLLKRGLVNSWGVSIICLLILLVLFQAEETFAQDRNIEFNHLTQQDGLSQSTGQVIYQDSDGFMWFGTNDGLNRYNGYQMTVFKHDPEDSTTISSNNVSEIYEDNEGVLWVGTSGGGLNKFDKETQQFSHYRVNYENREESISDYSITSIVERENGEFWIGTYNGLNRFDRDSEEFFHFYTDPDDPESLSNSYINCVYEDSQENLWIGTNEGLNLWNSETETFKVFKHDPADPSSISGNRVMQVYEDDGGTLWVGTGSGLNKFNRQTEAFQSYIHEDDDPYSISGNTIYSILEDSRGVLWVGTENNGLNQFDRNTGRFYHYQSNLDNPNSISDDAIYSLYENNDQILWIGTYSGGINFLDRKNPKFEHYKYESFSDYPLSNNSVTSFLKDSRGNMWVGTDGGGLNLFDQKTGRFYPIRHNPNNSNSLASDIVLALLEDHNQNIWIGYYNGGISRFNVADSTFEHYKHDPEDANSLCHNDVFALYEDKEHNIWVGTNGGGVCKLNPETGNFTQYSQEEGTIRDISIDPQDRVWMGTYGGGLKLLNREQNSIWNFYEGDQGLTSNIVLTIHVDQKDRFWIGTKEGGLHHFVFDWDHHEFTSFSVDEGLPNNQVKGILEDDSGNLWLSTNNGISKFNPSDTTFTNFHLEDGLQGQEFNDLSYYKDNEGYMYFGGNNGFNRFHPDSVRIDSFVHPLVLTDFKIFNESVTIGEDSPLQKNINHADQIKLSHTASIFSFEFASLNYNTIKGDTYAYMLEGFDSDWNQVGEDRSATYTNIDPGEYTFRVKSANSDGIWNTEEASIKLVITPPFWRTTWFYLLSALFVSGLIFGGYRYRMRIVRRQNKLLARKVAERTSQLDQKNKELQETLEDLSSMRSELIKKAHKAGMADLATGVLHNVGNILNSVNTSSDVIHETIHRSKINNFKKANQLLKDKKDNFEDFLLNDPRGKDLIQYYLKLEEPLDKEYEKIKEQAKRLKDKVNLISEVIEAQQDYAKVGRVNEEISLKEVTKDALKLQAGSIDRHNINVREDYNDTVKIPVQKSKFIHILINLFKNAKEAMEGMAPGEKNLFIRTWEDLEKVHLSITDNGDGIKKENLNSVFNHGFTTKEDGHGFGLHTCANYMTEMGGEIKAESEGKGEGTTFTVSFTRKSETENSS</sequence>
<feature type="domain" description="Histidine kinase" evidence="7">
    <location>
        <begin position="968"/>
        <end position="1149"/>
    </location>
</feature>
<dbReference type="InterPro" id="IPR036890">
    <property type="entry name" value="HATPase_C_sf"/>
</dbReference>
<keyword evidence="6" id="KW-0472">Membrane</keyword>
<organism evidence="8 9">
    <name type="scientific">Fodinibius salicampi</name>
    <dbReference type="NCBI Taxonomy" id="1920655"/>
    <lineage>
        <taxon>Bacteria</taxon>
        <taxon>Pseudomonadati</taxon>
        <taxon>Balneolota</taxon>
        <taxon>Balneolia</taxon>
        <taxon>Balneolales</taxon>
        <taxon>Balneolaceae</taxon>
        <taxon>Fodinibius</taxon>
    </lineage>
</organism>
<feature type="coiled-coil region" evidence="4">
    <location>
        <begin position="958"/>
        <end position="985"/>
    </location>
</feature>
<accession>A0ABT3PVK3</accession>
<dbReference type="InterPro" id="IPR003594">
    <property type="entry name" value="HATPase_dom"/>
</dbReference>
<dbReference type="InterPro" id="IPR013783">
    <property type="entry name" value="Ig-like_fold"/>
</dbReference>
<dbReference type="Pfam" id="PF02518">
    <property type="entry name" value="HATPase_c"/>
    <property type="match status" value="1"/>
</dbReference>
<dbReference type="EC" id="2.7.13.3" evidence="2"/>
<protein>
    <recommendedName>
        <fullName evidence="2">histidine kinase</fullName>
        <ecNumber evidence="2">2.7.13.3</ecNumber>
    </recommendedName>
</protein>
<dbReference type="Pfam" id="PF07495">
    <property type="entry name" value="Y_Y_Y"/>
    <property type="match status" value="1"/>
</dbReference>
<proteinExistence type="predicted"/>
<dbReference type="Gene3D" id="3.30.565.10">
    <property type="entry name" value="Histidine kinase-like ATPase, C-terminal domain"/>
    <property type="match status" value="1"/>
</dbReference>
<dbReference type="InterPro" id="IPR004358">
    <property type="entry name" value="Sig_transdc_His_kin-like_C"/>
</dbReference>
<evidence type="ECO:0000256" key="6">
    <source>
        <dbReference type="SAM" id="Phobius"/>
    </source>
</evidence>
<reference evidence="8 9" key="1">
    <citation type="submission" date="2021-11" db="EMBL/GenBank/DDBJ databases">
        <title>Aliifidinibius sp. nov., a new bacterium isolated from saline soil.</title>
        <authorList>
            <person name="Galisteo C."/>
            <person name="De La Haba R."/>
            <person name="Sanchez-Porro C."/>
            <person name="Ventosa A."/>
        </authorList>
    </citation>
    <scope>NUCLEOTIDE SEQUENCE [LARGE SCALE GENOMIC DNA]</scope>
    <source>
        <strain evidence="8 9">KACC 190600</strain>
    </source>
</reference>
<dbReference type="InterPro" id="IPR005467">
    <property type="entry name" value="His_kinase_dom"/>
</dbReference>
<dbReference type="Gene3D" id="2.130.10.10">
    <property type="entry name" value="YVTN repeat-like/Quinoprotein amine dehydrogenase"/>
    <property type="match status" value="4"/>
</dbReference>
<keyword evidence="9" id="KW-1185">Reference proteome</keyword>
<keyword evidence="8" id="KW-0547">Nucleotide-binding</keyword>
<feature type="region of interest" description="Disordered" evidence="5">
    <location>
        <begin position="1131"/>
        <end position="1155"/>
    </location>
</feature>
<keyword evidence="6" id="KW-0812">Transmembrane</keyword>
<evidence type="ECO:0000313" key="9">
    <source>
        <dbReference type="Proteomes" id="UP001207337"/>
    </source>
</evidence>
<dbReference type="RefSeq" id="WP_265787406.1">
    <property type="nucleotide sequence ID" value="NZ_BAABRS010000001.1"/>
</dbReference>
<dbReference type="PANTHER" id="PTHR43547">
    <property type="entry name" value="TWO-COMPONENT HISTIDINE KINASE"/>
    <property type="match status" value="1"/>
</dbReference>
<dbReference type="Gene3D" id="2.60.40.10">
    <property type="entry name" value="Immunoglobulins"/>
    <property type="match status" value="1"/>
</dbReference>
<evidence type="ECO:0000256" key="1">
    <source>
        <dbReference type="ARBA" id="ARBA00000085"/>
    </source>
</evidence>
<comment type="caution">
    <text evidence="8">The sequence shown here is derived from an EMBL/GenBank/DDBJ whole genome shotgun (WGS) entry which is preliminary data.</text>
</comment>
<evidence type="ECO:0000259" key="7">
    <source>
        <dbReference type="PROSITE" id="PS50109"/>
    </source>
</evidence>
<evidence type="ECO:0000256" key="3">
    <source>
        <dbReference type="ARBA" id="ARBA00022553"/>
    </source>
</evidence>
<dbReference type="Gene3D" id="1.10.287.130">
    <property type="match status" value="1"/>
</dbReference>
<keyword evidence="6" id="KW-1133">Transmembrane helix</keyword>
<dbReference type="SUPFAM" id="SSF50998">
    <property type="entry name" value="Quinoprotein alcohol dehydrogenase-like"/>
    <property type="match status" value="1"/>
</dbReference>
<dbReference type="InterPro" id="IPR015943">
    <property type="entry name" value="WD40/YVTN_repeat-like_dom_sf"/>
</dbReference>
<dbReference type="Pfam" id="PF07494">
    <property type="entry name" value="Reg_prop"/>
    <property type="match status" value="9"/>
</dbReference>
<feature type="coiled-coil region" evidence="4">
    <location>
        <begin position="846"/>
        <end position="880"/>
    </location>
</feature>
<dbReference type="GO" id="GO:0005524">
    <property type="term" value="F:ATP binding"/>
    <property type="evidence" value="ECO:0007669"/>
    <property type="project" value="UniProtKB-KW"/>
</dbReference>
<dbReference type="PROSITE" id="PS50109">
    <property type="entry name" value="HIS_KIN"/>
    <property type="match status" value="1"/>
</dbReference>
<dbReference type="PRINTS" id="PR00344">
    <property type="entry name" value="BCTRLSENSOR"/>
</dbReference>